<dbReference type="InterPro" id="IPR036047">
    <property type="entry name" value="F-box-like_dom_sf"/>
</dbReference>
<proteinExistence type="predicted"/>
<dbReference type="Pfam" id="PF12937">
    <property type="entry name" value="F-box-like"/>
    <property type="match status" value="1"/>
</dbReference>
<organism evidence="3 4">
    <name type="scientific">Lentinula raphanica</name>
    <dbReference type="NCBI Taxonomy" id="153919"/>
    <lineage>
        <taxon>Eukaryota</taxon>
        <taxon>Fungi</taxon>
        <taxon>Dikarya</taxon>
        <taxon>Basidiomycota</taxon>
        <taxon>Agaricomycotina</taxon>
        <taxon>Agaricomycetes</taxon>
        <taxon>Agaricomycetidae</taxon>
        <taxon>Agaricales</taxon>
        <taxon>Marasmiineae</taxon>
        <taxon>Omphalotaceae</taxon>
        <taxon>Lentinula</taxon>
    </lineage>
</organism>
<dbReference type="CDD" id="cd09917">
    <property type="entry name" value="F-box_SF"/>
    <property type="match status" value="1"/>
</dbReference>
<feature type="domain" description="F-box" evidence="2">
    <location>
        <begin position="68"/>
        <end position="109"/>
    </location>
</feature>
<dbReference type="InterPro" id="IPR001810">
    <property type="entry name" value="F-box_dom"/>
</dbReference>
<feature type="compositionally biased region" description="Polar residues" evidence="1">
    <location>
        <begin position="1"/>
        <end position="14"/>
    </location>
</feature>
<gene>
    <name evidence="3" type="ORF">F5878DRAFT_665309</name>
</gene>
<evidence type="ECO:0000259" key="2">
    <source>
        <dbReference type="SMART" id="SM00256"/>
    </source>
</evidence>
<dbReference type="SMART" id="SM00256">
    <property type="entry name" value="FBOX"/>
    <property type="match status" value="1"/>
</dbReference>
<accession>A0AA38P038</accession>
<comment type="caution">
    <text evidence="3">The sequence shown here is derived from an EMBL/GenBank/DDBJ whole genome shotgun (WGS) entry which is preliminary data.</text>
</comment>
<protein>
    <recommendedName>
        <fullName evidence="2">F-box domain-containing protein</fullName>
    </recommendedName>
</protein>
<evidence type="ECO:0000256" key="1">
    <source>
        <dbReference type="SAM" id="MobiDB-lite"/>
    </source>
</evidence>
<evidence type="ECO:0000313" key="4">
    <source>
        <dbReference type="Proteomes" id="UP001163846"/>
    </source>
</evidence>
<reference evidence="3" key="1">
    <citation type="submission" date="2022-08" db="EMBL/GenBank/DDBJ databases">
        <authorList>
            <consortium name="DOE Joint Genome Institute"/>
            <person name="Min B."/>
            <person name="Riley R."/>
            <person name="Sierra-Patev S."/>
            <person name="Naranjo-Ortiz M."/>
            <person name="Looney B."/>
            <person name="Konkel Z."/>
            <person name="Slot J.C."/>
            <person name="Sakamoto Y."/>
            <person name="Steenwyk J.L."/>
            <person name="Rokas A."/>
            <person name="Carro J."/>
            <person name="Camarero S."/>
            <person name="Ferreira P."/>
            <person name="Molpeceres G."/>
            <person name="Ruiz-Duenas F.J."/>
            <person name="Serrano A."/>
            <person name="Henrissat B."/>
            <person name="Drula E."/>
            <person name="Hughes K.W."/>
            <person name="Mata J.L."/>
            <person name="Ishikawa N.K."/>
            <person name="Vargas-Isla R."/>
            <person name="Ushijima S."/>
            <person name="Smith C.A."/>
            <person name="Ahrendt S."/>
            <person name="Andreopoulos W."/>
            <person name="He G."/>
            <person name="Labutti K."/>
            <person name="Lipzen A."/>
            <person name="Ng V."/>
            <person name="Sandor L."/>
            <person name="Barry K."/>
            <person name="Martinez A.T."/>
            <person name="Xiao Y."/>
            <person name="Gibbons J.G."/>
            <person name="Terashima K."/>
            <person name="Hibbett D.S."/>
            <person name="Grigoriev I.V."/>
        </authorList>
    </citation>
    <scope>NUCLEOTIDE SEQUENCE</scope>
    <source>
        <strain evidence="3">TFB9207</strain>
    </source>
</reference>
<evidence type="ECO:0000313" key="3">
    <source>
        <dbReference type="EMBL" id="KAJ3833825.1"/>
    </source>
</evidence>
<feature type="region of interest" description="Disordered" evidence="1">
    <location>
        <begin position="1"/>
        <end position="46"/>
    </location>
</feature>
<dbReference type="EMBL" id="MU806628">
    <property type="protein sequence ID" value="KAJ3833825.1"/>
    <property type="molecule type" value="Genomic_DNA"/>
</dbReference>
<dbReference type="Proteomes" id="UP001163846">
    <property type="component" value="Unassembled WGS sequence"/>
</dbReference>
<name>A0AA38P038_9AGAR</name>
<keyword evidence="4" id="KW-1185">Reference proteome</keyword>
<dbReference type="SUPFAM" id="SSF81383">
    <property type="entry name" value="F-box domain"/>
    <property type="match status" value="1"/>
</dbReference>
<dbReference type="AlphaFoldDB" id="A0AA38P038"/>
<sequence length="645" mass="74976">MTNSRYNLRSNTRNLSHDQSRVQDNPRPAKRARATQTTSSRSQTVKMPREFTKVRGKFAFLEGVMISLPLELGLFEIFVRLDPRDLLSLSRTSKRLRYLLMSRSSEIIWRTARLNFKGGLPDLPPGLNEPQFAHLIFDLYCHVCNKPSHCDNVLWKFRWSSRLHISLGPFVHFDVVPKERITVGSFQRTVYDHDVAEELSAQYLALESEQDRRAWVDQKQKELQAIEQHASHCQAWHTARLEQHARELQDIRRQRKEAVLTRLEAFDLDVEARLILSGQSEFQEASALIKLCSLNQSKQLTDQGWNSIEPNLIKMLSIHKRKRLHQEHLQVCRERCSQLKDLYLDILSEQDLRDPFPGVGDILTDPVLEALVWDTSKEEKLTPAFLRLRILDELPRILTQWRRTQTEKLLQILKHTHHDATHSDLHLATTIFGCSSCNSVMIYRQVFYHRCCFENRASDARSDDRMRAVNPFYDTVERDGPWSSRSLFLHHPSAQLVERIVIGAGLNPLTTTARDLTVAHPLIECTSDPAKFFPGRLFVTWAGAVTYNLIIEDEIFFVINRFGLESSAIRAKEPFNFFTAVHCAHCHEEFSFRELSQHLLSMHNVDAVSSSTSTVTDFHRYFDTHWYWSPHDNLNIVGMDFYYNP</sequence>
<feature type="compositionally biased region" description="Low complexity" evidence="1">
    <location>
        <begin position="34"/>
        <end position="44"/>
    </location>
</feature>